<feature type="signal peptide" evidence="1">
    <location>
        <begin position="1"/>
        <end position="23"/>
    </location>
</feature>
<keyword evidence="1" id="KW-0732">Signal</keyword>
<evidence type="ECO:0000313" key="3">
    <source>
        <dbReference type="Proteomes" id="UP001301388"/>
    </source>
</evidence>
<evidence type="ECO:0000256" key="1">
    <source>
        <dbReference type="SAM" id="SignalP"/>
    </source>
</evidence>
<sequence>MKKIILSILASSFCFTGTLPVFAGSFAIQAGSQASSSPILLNIPPKAQSNLLSLDISNAIAILLNSANTDADISNIVLLLNNGNGSSTDVQVAQNALSASFASLGINVGTGSPALALIEALTGLIPANFNGESGQAQTVDLQKLFLAIESFNQIVNELANIANGSDPVAAENALASLNALSTNQAFTTLSTTLASISQNLK</sequence>
<gene>
    <name evidence="2" type="ORF">VB774_04850</name>
</gene>
<comment type="caution">
    <text evidence="2">The sequence shown here is derived from an EMBL/GenBank/DDBJ whole genome shotgun (WGS) entry which is preliminary data.</text>
</comment>
<organism evidence="2 3">
    <name type="scientific">Pseudanabaena galeata UHCC 0370</name>
    <dbReference type="NCBI Taxonomy" id="3110310"/>
    <lineage>
        <taxon>Bacteria</taxon>
        <taxon>Bacillati</taxon>
        <taxon>Cyanobacteriota</taxon>
        <taxon>Cyanophyceae</taxon>
        <taxon>Pseudanabaenales</taxon>
        <taxon>Pseudanabaenaceae</taxon>
        <taxon>Pseudanabaena</taxon>
    </lineage>
</organism>
<reference evidence="2 3" key="1">
    <citation type="submission" date="2023-12" db="EMBL/GenBank/DDBJ databases">
        <title>Baltic Sea Cyanobacteria.</title>
        <authorList>
            <person name="Delbaje E."/>
            <person name="Fewer D.P."/>
            <person name="Shishido T.K."/>
        </authorList>
    </citation>
    <scope>NUCLEOTIDE SEQUENCE [LARGE SCALE GENOMIC DNA]</scope>
    <source>
        <strain evidence="2 3">UHCC 0370</strain>
    </source>
</reference>
<feature type="chain" id="PRO_5045883571" evidence="1">
    <location>
        <begin position="24"/>
        <end position="201"/>
    </location>
</feature>
<protein>
    <submittedName>
        <fullName evidence="2">Uncharacterized protein</fullName>
    </submittedName>
</protein>
<evidence type="ECO:0000313" key="2">
    <source>
        <dbReference type="EMBL" id="MEA5476943.1"/>
    </source>
</evidence>
<accession>A0ABU5TFY7</accession>
<dbReference type="EMBL" id="JAYGIE010000014">
    <property type="protein sequence ID" value="MEA5476943.1"/>
    <property type="molecule type" value="Genomic_DNA"/>
</dbReference>
<proteinExistence type="predicted"/>
<dbReference type="RefSeq" id="WP_281006395.1">
    <property type="nucleotide sequence ID" value="NZ_JAYGIE010000014.1"/>
</dbReference>
<name>A0ABU5TFY7_9CYAN</name>
<dbReference type="Proteomes" id="UP001301388">
    <property type="component" value="Unassembled WGS sequence"/>
</dbReference>
<keyword evidence="3" id="KW-1185">Reference proteome</keyword>